<feature type="compositionally biased region" description="Basic and acidic residues" evidence="1">
    <location>
        <begin position="304"/>
        <end position="331"/>
    </location>
</feature>
<gene>
    <name evidence="2" type="ORF">WJX84_007161</name>
</gene>
<evidence type="ECO:0000313" key="2">
    <source>
        <dbReference type="EMBL" id="KAK9864611.1"/>
    </source>
</evidence>
<evidence type="ECO:0000313" key="3">
    <source>
        <dbReference type="Proteomes" id="UP001485043"/>
    </source>
</evidence>
<feature type="compositionally biased region" description="Basic residues" evidence="1">
    <location>
        <begin position="23"/>
        <end position="34"/>
    </location>
</feature>
<organism evidence="2 3">
    <name type="scientific">Apatococcus fuscideae</name>
    <dbReference type="NCBI Taxonomy" id="2026836"/>
    <lineage>
        <taxon>Eukaryota</taxon>
        <taxon>Viridiplantae</taxon>
        <taxon>Chlorophyta</taxon>
        <taxon>core chlorophytes</taxon>
        <taxon>Trebouxiophyceae</taxon>
        <taxon>Chlorellales</taxon>
        <taxon>Chlorellaceae</taxon>
        <taxon>Apatococcus</taxon>
    </lineage>
</organism>
<feature type="region of interest" description="Disordered" evidence="1">
    <location>
        <begin position="1"/>
        <end position="56"/>
    </location>
</feature>
<feature type="region of interest" description="Disordered" evidence="1">
    <location>
        <begin position="302"/>
        <end position="407"/>
    </location>
</feature>
<accession>A0AAW1T4F4</accession>
<feature type="compositionally biased region" description="Low complexity" evidence="1">
    <location>
        <begin position="336"/>
        <end position="362"/>
    </location>
</feature>
<dbReference type="EMBL" id="JALJOV010000333">
    <property type="protein sequence ID" value="KAK9864611.1"/>
    <property type="molecule type" value="Genomic_DNA"/>
</dbReference>
<reference evidence="2 3" key="1">
    <citation type="journal article" date="2024" name="Nat. Commun.">
        <title>Phylogenomics reveals the evolutionary origins of lichenization in chlorophyte algae.</title>
        <authorList>
            <person name="Puginier C."/>
            <person name="Libourel C."/>
            <person name="Otte J."/>
            <person name="Skaloud P."/>
            <person name="Haon M."/>
            <person name="Grisel S."/>
            <person name="Petersen M."/>
            <person name="Berrin J.G."/>
            <person name="Delaux P.M."/>
            <person name="Dal Grande F."/>
            <person name="Keller J."/>
        </authorList>
    </citation>
    <scope>NUCLEOTIDE SEQUENCE [LARGE SCALE GENOMIC DNA]</scope>
    <source>
        <strain evidence="2 3">SAG 2523</strain>
    </source>
</reference>
<sequence>MSIPAPSPAANLPVCRGAQVPRGTRRKNVGRSSRHVAAAASTDAADTQKPRGRRKAQAQLTAEELKKLAQLAEQREETLIGRRAVRMGKDVASAAPQELLSPRAAFVATLPKFLVHDSSSVNRLDFGVAGEGKELWWGIQLDDSKHARRFTEYLEKQLDNLVPPGSPVEVKRRCGVWLPKRTVKAWSEKTGKMGNRTEVWNDGVILIKTVMDNAINQIVQSSTAVAGWHKAGSIPDVDAVYPIPLTEAEVEEVQQWEDEVVILQKEDVLEPDDSRLRPQKELNPFDDPRLVEAVDLKTGQKKMIYRDEEADRRRAEAKARRQESGDTEGRGGRRSGQGQPQGRSAQIGISRADMGARASSSGRAEESRSSAWNVGIDRSSRRGKGPPPTRGTSMDWNIGHVSTSDPA</sequence>
<protein>
    <submittedName>
        <fullName evidence="2">Uncharacterized protein</fullName>
    </submittedName>
</protein>
<feature type="compositionally biased region" description="Polar residues" evidence="1">
    <location>
        <begin position="390"/>
        <end position="407"/>
    </location>
</feature>
<keyword evidence="3" id="KW-1185">Reference proteome</keyword>
<comment type="caution">
    <text evidence="2">The sequence shown here is derived from an EMBL/GenBank/DDBJ whole genome shotgun (WGS) entry which is preliminary data.</text>
</comment>
<proteinExistence type="predicted"/>
<dbReference type="Proteomes" id="UP001485043">
    <property type="component" value="Unassembled WGS sequence"/>
</dbReference>
<feature type="non-terminal residue" evidence="2">
    <location>
        <position position="407"/>
    </location>
</feature>
<feature type="compositionally biased region" description="Low complexity" evidence="1">
    <location>
        <begin position="37"/>
        <end position="47"/>
    </location>
</feature>
<dbReference type="AlphaFoldDB" id="A0AAW1T4F4"/>
<name>A0AAW1T4F4_9CHLO</name>
<evidence type="ECO:0000256" key="1">
    <source>
        <dbReference type="SAM" id="MobiDB-lite"/>
    </source>
</evidence>